<name>A0ABT5BJQ7_9BACT</name>
<dbReference type="Proteomes" id="UP001217838">
    <property type="component" value="Unassembled WGS sequence"/>
</dbReference>
<dbReference type="EMBL" id="JAQNDN010000024">
    <property type="protein sequence ID" value="MDC0674375.1"/>
    <property type="molecule type" value="Genomic_DNA"/>
</dbReference>
<proteinExistence type="predicted"/>
<gene>
    <name evidence="2" type="ORF">POL58_41890</name>
</gene>
<feature type="compositionally biased region" description="Pro residues" evidence="1">
    <location>
        <begin position="20"/>
        <end position="31"/>
    </location>
</feature>
<comment type="caution">
    <text evidence="2">The sequence shown here is derived from an EMBL/GenBank/DDBJ whole genome shotgun (WGS) entry which is preliminary data.</text>
</comment>
<protein>
    <recommendedName>
        <fullName evidence="4">DUF3575 domain-containing protein</fullName>
    </recommendedName>
</protein>
<feature type="compositionally biased region" description="Basic and acidic residues" evidence="1">
    <location>
        <begin position="32"/>
        <end position="41"/>
    </location>
</feature>
<organism evidence="2 3">
    <name type="scientific">Nannocystis radixulma</name>
    <dbReference type="NCBI Taxonomy" id="2995305"/>
    <lineage>
        <taxon>Bacteria</taxon>
        <taxon>Pseudomonadati</taxon>
        <taxon>Myxococcota</taxon>
        <taxon>Polyangia</taxon>
        <taxon>Nannocystales</taxon>
        <taxon>Nannocystaceae</taxon>
        <taxon>Nannocystis</taxon>
    </lineage>
</organism>
<accession>A0ABT5BJQ7</accession>
<reference evidence="2 3" key="1">
    <citation type="submission" date="2022-11" db="EMBL/GenBank/DDBJ databases">
        <title>Minimal conservation of predation-associated metabolite biosynthetic gene clusters underscores biosynthetic potential of Myxococcota including descriptions for ten novel species: Archangium lansinium sp. nov., Myxococcus landrumus sp. nov., Nannocystis bai.</title>
        <authorList>
            <person name="Ahearne A."/>
            <person name="Stevens C."/>
            <person name="Dowd S."/>
        </authorList>
    </citation>
    <scope>NUCLEOTIDE SEQUENCE [LARGE SCALE GENOMIC DNA]</scope>
    <source>
        <strain evidence="2 3">NCELM</strain>
    </source>
</reference>
<feature type="region of interest" description="Disordered" evidence="1">
    <location>
        <begin position="12"/>
        <end position="47"/>
    </location>
</feature>
<evidence type="ECO:0000313" key="2">
    <source>
        <dbReference type="EMBL" id="MDC0674375.1"/>
    </source>
</evidence>
<sequence>MLALLFALASAPPTESTQLPGPPPLPEPPPLQHEDHRERGRSPGYYLSHRERPRLGARVGVGVDGRLAGPMPARAAFALDVLAIGRIPASRRHPRFTLFPELGFSLSAGPRDTRGYLFNAGLGLGGSDGGIGIAVVPRFVAGSYSGQRALGLRAGLLVEKINPNGGGIELAYQALFLPGATVHTIHITLYLGFLLPKVY</sequence>
<evidence type="ECO:0008006" key="4">
    <source>
        <dbReference type="Google" id="ProtNLM"/>
    </source>
</evidence>
<evidence type="ECO:0000313" key="3">
    <source>
        <dbReference type="Proteomes" id="UP001217838"/>
    </source>
</evidence>
<evidence type="ECO:0000256" key="1">
    <source>
        <dbReference type="SAM" id="MobiDB-lite"/>
    </source>
</evidence>
<dbReference type="RefSeq" id="WP_272008556.1">
    <property type="nucleotide sequence ID" value="NZ_JAQNDN010000024.1"/>
</dbReference>
<keyword evidence="3" id="KW-1185">Reference proteome</keyword>